<dbReference type="InterPro" id="IPR002885">
    <property type="entry name" value="PPR_rpt"/>
</dbReference>
<name>A0ABU6QQ55_9FABA</name>
<keyword evidence="1" id="KW-0677">Repeat</keyword>
<evidence type="ECO:0000313" key="2">
    <source>
        <dbReference type="EMBL" id="MED6114152.1"/>
    </source>
</evidence>
<dbReference type="InterPro" id="IPR046960">
    <property type="entry name" value="PPR_At4g14850-like_plant"/>
</dbReference>
<proteinExistence type="predicted"/>
<reference evidence="2 3" key="1">
    <citation type="journal article" date="2023" name="Plants (Basel)">
        <title>Bridging the Gap: Combining Genomics and Transcriptomics Approaches to Understand Stylosanthes scabra, an Orphan Legume from the Brazilian Caatinga.</title>
        <authorList>
            <person name="Ferreira-Neto J.R.C."/>
            <person name="da Silva M.D."/>
            <person name="Binneck E."/>
            <person name="de Melo N.F."/>
            <person name="da Silva R.H."/>
            <person name="de Melo A.L.T.M."/>
            <person name="Pandolfi V."/>
            <person name="Bustamante F.O."/>
            <person name="Brasileiro-Vidal A.C."/>
            <person name="Benko-Iseppon A.M."/>
        </authorList>
    </citation>
    <scope>NUCLEOTIDE SEQUENCE [LARGE SCALE GENOMIC DNA]</scope>
    <source>
        <tissue evidence="2">Leaves</tissue>
    </source>
</reference>
<dbReference type="Pfam" id="PF20431">
    <property type="entry name" value="E_motif"/>
    <property type="match status" value="1"/>
</dbReference>
<gene>
    <name evidence="2" type="ORF">PIB30_077548</name>
</gene>
<evidence type="ECO:0008006" key="4">
    <source>
        <dbReference type="Google" id="ProtNLM"/>
    </source>
</evidence>
<dbReference type="SUPFAM" id="SSF48452">
    <property type="entry name" value="TPR-like"/>
    <property type="match status" value="1"/>
</dbReference>
<dbReference type="InterPro" id="IPR011990">
    <property type="entry name" value="TPR-like_helical_dom_sf"/>
</dbReference>
<keyword evidence="3" id="KW-1185">Reference proteome</keyword>
<dbReference type="Pfam" id="PF01535">
    <property type="entry name" value="PPR"/>
    <property type="match status" value="1"/>
</dbReference>
<dbReference type="InterPro" id="IPR046848">
    <property type="entry name" value="E_motif"/>
</dbReference>
<evidence type="ECO:0000313" key="3">
    <source>
        <dbReference type="Proteomes" id="UP001341840"/>
    </source>
</evidence>
<sequence length="245" mass="27250">MKELIKEQPLLVLLPQRLTYPSVFKAFSQLGDVHDGARCSPSWQAITDMYYCKCRSIENAIEVFEASSTRGLSSWNSIIIGLAMNGHEREAIEYFSKLECSSPKPSDSVSFIGVITAQEMKSEMAKWAAETVCELNPSDASGYLRMSNVQAASKQLEEAIIEHKLLMKKSLTEKESGCSSIELDELGFDTTEASATQLWSRTGLYDNNSPVTLPNYITGCRPMVGKISFHTEFLSTAVPYGNRFE</sequence>
<evidence type="ECO:0000256" key="1">
    <source>
        <dbReference type="ARBA" id="ARBA00022737"/>
    </source>
</evidence>
<dbReference type="PANTHER" id="PTHR47926">
    <property type="entry name" value="PENTATRICOPEPTIDE REPEAT-CONTAINING PROTEIN"/>
    <property type="match status" value="1"/>
</dbReference>
<protein>
    <recommendedName>
        <fullName evidence="4">Pentatricopeptide repeat-containing protein</fullName>
    </recommendedName>
</protein>
<comment type="caution">
    <text evidence="2">The sequence shown here is derived from an EMBL/GenBank/DDBJ whole genome shotgun (WGS) entry which is preliminary data.</text>
</comment>
<organism evidence="2 3">
    <name type="scientific">Stylosanthes scabra</name>
    <dbReference type="NCBI Taxonomy" id="79078"/>
    <lineage>
        <taxon>Eukaryota</taxon>
        <taxon>Viridiplantae</taxon>
        <taxon>Streptophyta</taxon>
        <taxon>Embryophyta</taxon>
        <taxon>Tracheophyta</taxon>
        <taxon>Spermatophyta</taxon>
        <taxon>Magnoliopsida</taxon>
        <taxon>eudicotyledons</taxon>
        <taxon>Gunneridae</taxon>
        <taxon>Pentapetalae</taxon>
        <taxon>rosids</taxon>
        <taxon>fabids</taxon>
        <taxon>Fabales</taxon>
        <taxon>Fabaceae</taxon>
        <taxon>Papilionoideae</taxon>
        <taxon>50 kb inversion clade</taxon>
        <taxon>dalbergioids sensu lato</taxon>
        <taxon>Dalbergieae</taxon>
        <taxon>Pterocarpus clade</taxon>
        <taxon>Stylosanthes</taxon>
    </lineage>
</organism>
<dbReference type="Proteomes" id="UP001341840">
    <property type="component" value="Unassembled WGS sequence"/>
</dbReference>
<dbReference type="EMBL" id="JASCZI010001046">
    <property type="protein sequence ID" value="MED6114152.1"/>
    <property type="molecule type" value="Genomic_DNA"/>
</dbReference>
<dbReference type="Gene3D" id="1.25.40.10">
    <property type="entry name" value="Tetratricopeptide repeat domain"/>
    <property type="match status" value="1"/>
</dbReference>
<accession>A0ABU6QQ55</accession>